<dbReference type="InParanoid" id="A0A3N0VEB4"/>
<accession>A0A3N0VEB4</accession>
<proteinExistence type="inferred from homology"/>
<keyword evidence="3 9" id="KW-0963">Cytoplasm</keyword>
<sequence>MSQINLDIRAIMGLLTHRSPFLLVDRVIAYEKQKTLTAIKNVTYNEPYFTGHFPLVPTMPGVLMLEALAQTCGLLAVLDSGIRPDSGYLLYFAGVDGARFKRPVVPGDQLTLHVELDKQKRHVWRFKTSARVGEELACEAVLTCVLKHPDEGRAAAEASA</sequence>
<comment type="similarity">
    <text evidence="2 9">Belongs to the thioester dehydratase family. FabZ subfamily.</text>
</comment>
<keyword evidence="5 9" id="KW-0441">Lipid A biosynthesis</keyword>
<dbReference type="HAMAP" id="MF_00406">
    <property type="entry name" value="FabZ"/>
    <property type="match status" value="1"/>
</dbReference>
<evidence type="ECO:0000256" key="3">
    <source>
        <dbReference type="ARBA" id="ARBA00022490"/>
    </source>
</evidence>
<comment type="function">
    <text evidence="8 9">Involved in unsaturated fatty acids biosynthesis. Catalyzes the dehydration of short chain beta-hydroxyacyl-ACPs and long chain saturated and unsaturated beta-hydroxyacyl-ACPs.</text>
</comment>
<dbReference type="NCBIfam" id="TIGR01750">
    <property type="entry name" value="fabZ"/>
    <property type="match status" value="1"/>
</dbReference>
<dbReference type="GO" id="GO:0016020">
    <property type="term" value="C:membrane"/>
    <property type="evidence" value="ECO:0007669"/>
    <property type="project" value="GOC"/>
</dbReference>
<dbReference type="Gene3D" id="3.10.129.10">
    <property type="entry name" value="Hotdog Thioesterase"/>
    <property type="match status" value="1"/>
</dbReference>
<evidence type="ECO:0000256" key="7">
    <source>
        <dbReference type="ARBA" id="ARBA00023239"/>
    </source>
</evidence>
<comment type="subcellular location">
    <subcellularLocation>
        <location evidence="1 9">Cytoplasm</location>
    </subcellularLocation>
</comment>
<evidence type="ECO:0000256" key="6">
    <source>
        <dbReference type="ARBA" id="ARBA00023098"/>
    </source>
</evidence>
<gene>
    <name evidence="9 10" type="primary">fabZ</name>
    <name evidence="10" type="ORF">ED208_09155</name>
</gene>
<dbReference type="SUPFAM" id="SSF54637">
    <property type="entry name" value="Thioesterase/thiol ester dehydrase-isomerase"/>
    <property type="match status" value="1"/>
</dbReference>
<comment type="catalytic activity">
    <reaction evidence="9">
        <text>a (3R)-hydroxyacyl-[ACP] = a (2E)-enoyl-[ACP] + H2O</text>
        <dbReference type="Rhea" id="RHEA:13097"/>
        <dbReference type="Rhea" id="RHEA-COMP:9925"/>
        <dbReference type="Rhea" id="RHEA-COMP:9945"/>
        <dbReference type="ChEBI" id="CHEBI:15377"/>
        <dbReference type="ChEBI" id="CHEBI:78784"/>
        <dbReference type="ChEBI" id="CHEBI:78827"/>
        <dbReference type="EC" id="4.2.1.59"/>
    </reaction>
</comment>
<protein>
    <recommendedName>
        <fullName evidence="9">3-hydroxyacyl-[acyl-carrier-protein] dehydratase FabZ</fullName>
        <ecNumber evidence="9">4.2.1.59</ecNumber>
    </recommendedName>
    <alternativeName>
        <fullName evidence="9">(3R)-hydroxymyristoyl-[acyl-carrier-protein] dehydratase</fullName>
        <shortName evidence="9">(3R)-hydroxymyristoyl-ACP dehydrase</shortName>
    </alternativeName>
    <alternativeName>
        <fullName evidence="9">Beta-hydroxyacyl-ACP dehydratase</fullName>
    </alternativeName>
</protein>
<dbReference type="FunFam" id="3.10.129.10:FF:000001">
    <property type="entry name" value="3-hydroxyacyl-[acyl-carrier-protein] dehydratase FabZ"/>
    <property type="match status" value="1"/>
</dbReference>
<dbReference type="GO" id="GO:0005737">
    <property type="term" value="C:cytoplasm"/>
    <property type="evidence" value="ECO:0007669"/>
    <property type="project" value="UniProtKB-SubCell"/>
</dbReference>
<dbReference type="InterPro" id="IPR010084">
    <property type="entry name" value="FabZ"/>
</dbReference>
<dbReference type="CDD" id="cd01288">
    <property type="entry name" value="FabZ"/>
    <property type="match status" value="1"/>
</dbReference>
<dbReference type="AlphaFoldDB" id="A0A3N0VEB4"/>
<name>A0A3N0VEB4_9GAMM</name>
<evidence type="ECO:0000256" key="4">
    <source>
        <dbReference type="ARBA" id="ARBA00022516"/>
    </source>
</evidence>
<keyword evidence="11" id="KW-1185">Reference proteome</keyword>
<dbReference type="FunCoup" id="A0A3N0VEB4">
    <property type="interactions" value="475"/>
</dbReference>
<dbReference type="EC" id="4.2.1.59" evidence="9"/>
<dbReference type="NCBIfam" id="NF000582">
    <property type="entry name" value="PRK00006.1"/>
    <property type="match status" value="1"/>
</dbReference>
<dbReference type="InterPro" id="IPR013114">
    <property type="entry name" value="FabA_FabZ"/>
</dbReference>
<dbReference type="RefSeq" id="WP_123211572.1">
    <property type="nucleotide sequence ID" value="NZ_RJVO01000003.1"/>
</dbReference>
<keyword evidence="7 9" id="KW-0456">Lyase</keyword>
<evidence type="ECO:0000256" key="9">
    <source>
        <dbReference type="HAMAP-Rule" id="MF_00406"/>
    </source>
</evidence>
<feature type="active site" evidence="9">
    <location>
        <position position="52"/>
    </location>
</feature>
<evidence type="ECO:0000256" key="8">
    <source>
        <dbReference type="ARBA" id="ARBA00025049"/>
    </source>
</evidence>
<evidence type="ECO:0000256" key="2">
    <source>
        <dbReference type="ARBA" id="ARBA00009174"/>
    </source>
</evidence>
<reference evidence="10 11" key="1">
    <citation type="submission" date="2018-10" db="EMBL/GenBank/DDBJ databases">
        <authorList>
            <person name="Chen W.-M."/>
        </authorList>
    </citation>
    <scope>NUCLEOTIDE SEQUENCE [LARGE SCALE GENOMIC DNA]</scope>
    <source>
        <strain evidence="10 11">THS-13</strain>
    </source>
</reference>
<keyword evidence="6 9" id="KW-0443">Lipid metabolism</keyword>
<dbReference type="EMBL" id="RJVO01000003">
    <property type="protein sequence ID" value="ROH91117.1"/>
    <property type="molecule type" value="Genomic_DNA"/>
</dbReference>
<dbReference type="PANTHER" id="PTHR30272:SF1">
    <property type="entry name" value="3-HYDROXYACYL-[ACYL-CARRIER-PROTEIN] DEHYDRATASE"/>
    <property type="match status" value="1"/>
</dbReference>
<dbReference type="GO" id="GO:0009245">
    <property type="term" value="P:lipid A biosynthetic process"/>
    <property type="evidence" value="ECO:0007669"/>
    <property type="project" value="UniProtKB-UniRule"/>
</dbReference>
<evidence type="ECO:0000256" key="1">
    <source>
        <dbReference type="ARBA" id="ARBA00004496"/>
    </source>
</evidence>
<dbReference type="GO" id="GO:0019171">
    <property type="term" value="F:(3R)-hydroxyacyl-[acyl-carrier-protein] dehydratase activity"/>
    <property type="evidence" value="ECO:0007669"/>
    <property type="project" value="UniProtKB-EC"/>
</dbReference>
<organism evidence="10 11">
    <name type="scientific">Stagnimonas aquatica</name>
    <dbReference type="NCBI Taxonomy" id="2689987"/>
    <lineage>
        <taxon>Bacteria</taxon>
        <taxon>Pseudomonadati</taxon>
        <taxon>Pseudomonadota</taxon>
        <taxon>Gammaproteobacteria</taxon>
        <taxon>Nevskiales</taxon>
        <taxon>Nevskiaceae</taxon>
        <taxon>Stagnimonas</taxon>
    </lineage>
</organism>
<dbReference type="Proteomes" id="UP000282106">
    <property type="component" value="Unassembled WGS sequence"/>
</dbReference>
<dbReference type="GO" id="GO:0006633">
    <property type="term" value="P:fatty acid biosynthetic process"/>
    <property type="evidence" value="ECO:0007669"/>
    <property type="project" value="UniProtKB-UniRule"/>
</dbReference>
<evidence type="ECO:0000256" key="5">
    <source>
        <dbReference type="ARBA" id="ARBA00022556"/>
    </source>
</evidence>
<evidence type="ECO:0000313" key="11">
    <source>
        <dbReference type="Proteomes" id="UP000282106"/>
    </source>
</evidence>
<keyword evidence="4 9" id="KW-0444">Lipid biosynthesis</keyword>
<dbReference type="Pfam" id="PF07977">
    <property type="entry name" value="FabA"/>
    <property type="match status" value="1"/>
</dbReference>
<dbReference type="InterPro" id="IPR029069">
    <property type="entry name" value="HotDog_dom_sf"/>
</dbReference>
<comment type="caution">
    <text evidence="10">The sequence shown here is derived from an EMBL/GenBank/DDBJ whole genome shotgun (WGS) entry which is preliminary data.</text>
</comment>
<evidence type="ECO:0000313" key="10">
    <source>
        <dbReference type="EMBL" id="ROH91117.1"/>
    </source>
</evidence>
<dbReference type="PANTHER" id="PTHR30272">
    <property type="entry name" value="3-HYDROXYACYL-[ACYL-CARRIER-PROTEIN] DEHYDRATASE"/>
    <property type="match status" value="1"/>
</dbReference>